<evidence type="ECO:0000313" key="1">
    <source>
        <dbReference type="EMBL" id="QQK07765.1"/>
    </source>
</evidence>
<name>A0AC61MQ87_9FIRM</name>
<keyword evidence="2" id="KW-1185">Reference proteome</keyword>
<dbReference type="EMBL" id="CP066744">
    <property type="protein sequence ID" value="QQK07765.1"/>
    <property type="molecule type" value="Genomic_DNA"/>
</dbReference>
<evidence type="ECO:0000313" key="2">
    <source>
        <dbReference type="Proteomes" id="UP000595814"/>
    </source>
</evidence>
<keyword evidence="1" id="KW-0808">Transferase</keyword>
<gene>
    <name evidence="1" type="primary">gmk</name>
    <name evidence="1" type="ORF">JFY71_10845</name>
</gene>
<sequence length="196" mass="22369">MRDGFLLVLSGPSGVGKGTVCEALLDKRKDIKYSISATTRKKRPQEKNGENYYFLSLDEFKDKIDDGEFIEYAKVHGNYYGTPKSYVVDKIAEGDIVILEIDVQGALQVKENYPGAVYIFLLPPDMKELRSRIEKRATEDEETINLRMNNAKNELSFIDKYDYAVINDEIEKTVKKIECIIEAEKLKVTNIQGVKL</sequence>
<proteinExistence type="predicted"/>
<keyword evidence="1" id="KW-0418">Kinase</keyword>
<reference evidence="1 2" key="1">
    <citation type="journal article" date="2022" name="Int. J. Syst. Evol. Microbiol.">
        <title>Miniphocaeibacter halophilus sp. nov., an ammonium-tolerant acetate-producing bacterium isolated from a biogas system.</title>
        <authorList>
            <person name="Schnurer A."/>
            <person name="Singh A."/>
            <person name="Bi S."/>
            <person name="Qiao W."/>
            <person name="Westerholm M."/>
        </authorList>
    </citation>
    <scope>NUCLEOTIDE SEQUENCE [LARGE SCALE GENOMIC DNA]</scope>
    <source>
        <strain evidence="1 2">AMB_01</strain>
    </source>
</reference>
<organism evidence="1 2">
    <name type="scientific">Miniphocaeibacter halophilus</name>
    <dbReference type="NCBI Taxonomy" id="2931922"/>
    <lineage>
        <taxon>Bacteria</taxon>
        <taxon>Bacillati</taxon>
        <taxon>Bacillota</taxon>
        <taxon>Tissierellia</taxon>
        <taxon>Tissierellales</taxon>
        <taxon>Peptoniphilaceae</taxon>
        <taxon>Miniphocaeibacter</taxon>
    </lineage>
</organism>
<protein>
    <submittedName>
        <fullName evidence="1">Guanylate kinase</fullName>
        <ecNumber evidence="1">2.7.4.8</ecNumber>
    </submittedName>
</protein>
<dbReference type="Proteomes" id="UP000595814">
    <property type="component" value="Chromosome"/>
</dbReference>
<accession>A0AC61MQ87</accession>
<dbReference type="EC" id="2.7.4.8" evidence="1"/>